<evidence type="ECO:0000313" key="3">
    <source>
        <dbReference type="EMBL" id="CEK85642.1"/>
    </source>
</evidence>
<name>A0A0B7AYE9_9EUPU</name>
<accession>A0A0B7AYE9</accession>
<gene>
    <name evidence="3" type="primary">ORF149337</name>
</gene>
<keyword evidence="1" id="KW-0812">Transmembrane</keyword>
<evidence type="ECO:0000256" key="1">
    <source>
        <dbReference type="SAM" id="Phobius"/>
    </source>
</evidence>
<evidence type="ECO:0000259" key="2">
    <source>
        <dbReference type="Pfam" id="PF13383"/>
    </source>
</evidence>
<dbReference type="Pfam" id="PF13383">
    <property type="entry name" value="Methyltransf_22"/>
    <property type="match status" value="1"/>
</dbReference>
<keyword evidence="1" id="KW-0472">Membrane</keyword>
<sequence>MSILTIYYQRNYIKYLFPFVVLLLITSIIYIWTIDRFPSEPDLCQLLKGKADQRNSSRRWWEWTCLIEQEWDKELDYDCEDIRSIGNYYICFDEPYKPKPPCLVYSFGIANDFRFDDAMAKVGCQVYSFDPSMNVNDHQRSERVQFLNMGISAENIENFVPFENSYTRGSDKTWKILTLASIKKLLGHENKTLDILKLDVETYEWAIMKQLLKDGSLRSVKQMTIEWHIFTTEPPHSEHQNMFQTYMNLKKEGFKSFYVDSASRYHNSRYFNSQADNSLINSIFQKSEK</sequence>
<dbReference type="AlphaFoldDB" id="A0A0B7AYE9"/>
<dbReference type="PANTHER" id="PTHR32026">
    <property type="entry name" value="METHYLTRANSFERASE-LIKE PROTEIN 24"/>
    <property type="match status" value="1"/>
</dbReference>
<dbReference type="InterPro" id="IPR026913">
    <property type="entry name" value="METTL24"/>
</dbReference>
<organism evidence="3">
    <name type="scientific">Arion vulgaris</name>
    <dbReference type="NCBI Taxonomy" id="1028688"/>
    <lineage>
        <taxon>Eukaryota</taxon>
        <taxon>Metazoa</taxon>
        <taxon>Spiralia</taxon>
        <taxon>Lophotrochozoa</taxon>
        <taxon>Mollusca</taxon>
        <taxon>Gastropoda</taxon>
        <taxon>Heterobranchia</taxon>
        <taxon>Euthyneura</taxon>
        <taxon>Panpulmonata</taxon>
        <taxon>Eupulmonata</taxon>
        <taxon>Stylommatophora</taxon>
        <taxon>Helicina</taxon>
        <taxon>Arionoidea</taxon>
        <taxon>Arionidae</taxon>
        <taxon>Arion</taxon>
    </lineage>
</organism>
<reference evidence="3" key="1">
    <citation type="submission" date="2014-12" db="EMBL/GenBank/DDBJ databases">
        <title>Insight into the proteome of Arion vulgaris.</title>
        <authorList>
            <person name="Aradska J."/>
            <person name="Bulat T."/>
            <person name="Smidak R."/>
            <person name="Sarate P."/>
            <person name="Gangsoo J."/>
            <person name="Sialana F."/>
            <person name="Bilban M."/>
            <person name="Lubec G."/>
        </authorList>
    </citation>
    <scope>NUCLEOTIDE SEQUENCE</scope>
    <source>
        <tissue evidence="3">Skin</tissue>
    </source>
</reference>
<dbReference type="InterPro" id="IPR025714">
    <property type="entry name" value="Methyltranfer_dom"/>
</dbReference>
<feature type="transmembrane region" description="Helical" evidence="1">
    <location>
        <begin position="12"/>
        <end position="32"/>
    </location>
</feature>
<feature type="domain" description="Methyltransferase" evidence="2">
    <location>
        <begin position="76"/>
        <end position="262"/>
    </location>
</feature>
<protein>
    <recommendedName>
        <fullName evidence="2">Methyltransferase domain-containing protein</fullName>
    </recommendedName>
</protein>
<dbReference type="PANTHER" id="PTHR32026:SF10">
    <property type="entry name" value="METHYLTRANSFERASE-LIKE PROTEIN 24-RELATED"/>
    <property type="match status" value="1"/>
</dbReference>
<keyword evidence="1" id="KW-1133">Transmembrane helix</keyword>
<proteinExistence type="predicted"/>
<dbReference type="EMBL" id="HACG01038777">
    <property type="protein sequence ID" value="CEK85642.1"/>
    <property type="molecule type" value="Transcribed_RNA"/>
</dbReference>